<evidence type="ECO:0000256" key="1">
    <source>
        <dbReference type="SAM" id="MobiDB-lite"/>
    </source>
</evidence>
<name>A0ABQ5EXA5_9ASTR</name>
<comment type="caution">
    <text evidence="2">The sequence shown here is derived from an EMBL/GenBank/DDBJ whole genome shotgun (WGS) entry which is preliminary data.</text>
</comment>
<gene>
    <name evidence="2" type="ORF">Tco_0990329</name>
</gene>
<evidence type="ECO:0000313" key="3">
    <source>
        <dbReference type="Proteomes" id="UP001151760"/>
    </source>
</evidence>
<sequence>MNEETLGISHSLANTICVGYVNPLKLVAQDVLLHFLDSSFSTKSGFDRHSTYLLHQSSFGILADDILRMAHCKVVLAFLSLSLTTTSSAVLGGKILICPAVSVVTDTGPFPFWITSQIGLLLCSYMVRLYEEFVWVGVYKISVLMVEVEFLKSSDSLEGPEKLMRSLQPKRWAKRYMKPTIRFFTLVSEAALLLDILGFKDHPLKHMEHRAAKTLSKVASLKSRSIDKGRRYKRRKESTGQRRTEVVSSLDFKEILFGAGKRLILLKTVPCCVKIQGQRAGKAPMLHERKLQRRQRNRYYRSDSLAEAIRLDFITKRKRRLKKTSLLRKMLDLVNQRKNFFVEERAKAKGTSTRAHKSQIKTYMMKYLKNQGSWKLNQLEVELLKTFKEEFDKLIKQIDSFAPISFEATKDSLKRFGEELQTKTPKRLKEDKDDEAKDDEPTKKLTKRRKQIARKGMHTSMDENVSDDSDKVMSKKRLNSST</sequence>
<feature type="region of interest" description="Disordered" evidence="1">
    <location>
        <begin position="417"/>
        <end position="482"/>
    </location>
</feature>
<organism evidence="2 3">
    <name type="scientific">Tanacetum coccineum</name>
    <dbReference type="NCBI Taxonomy" id="301880"/>
    <lineage>
        <taxon>Eukaryota</taxon>
        <taxon>Viridiplantae</taxon>
        <taxon>Streptophyta</taxon>
        <taxon>Embryophyta</taxon>
        <taxon>Tracheophyta</taxon>
        <taxon>Spermatophyta</taxon>
        <taxon>Magnoliopsida</taxon>
        <taxon>eudicotyledons</taxon>
        <taxon>Gunneridae</taxon>
        <taxon>Pentapetalae</taxon>
        <taxon>asterids</taxon>
        <taxon>campanulids</taxon>
        <taxon>Asterales</taxon>
        <taxon>Asteraceae</taxon>
        <taxon>Asteroideae</taxon>
        <taxon>Anthemideae</taxon>
        <taxon>Anthemidinae</taxon>
        <taxon>Tanacetum</taxon>
    </lineage>
</organism>
<proteinExistence type="predicted"/>
<feature type="compositionally biased region" description="Basic residues" evidence="1">
    <location>
        <begin position="444"/>
        <end position="457"/>
    </location>
</feature>
<accession>A0ABQ5EXA5</accession>
<feature type="compositionally biased region" description="Basic and acidic residues" evidence="1">
    <location>
        <begin position="417"/>
        <end position="443"/>
    </location>
</feature>
<dbReference type="Proteomes" id="UP001151760">
    <property type="component" value="Unassembled WGS sequence"/>
</dbReference>
<reference evidence="2" key="1">
    <citation type="journal article" date="2022" name="Int. J. Mol. Sci.">
        <title>Draft Genome of Tanacetum Coccineum: Genomic Comparison of Closely Related Tanacetum-Family Plants.</title>
        <authorList>
            <person name="Yamashiro T."/>
            <person name="Shiraishi A."/>
            <person name="Nakayama K."/>
            <person name="Satake H."/>
        </authorList>
    </citation>
    <scope>NUCLEOTIDE SEQUENCE</scope>
</reference>
<dbReference type="EMBL" id="BQNB010016743">
    <property type="protein sequence ID" value="GJT55275.1"/>
    <property type="molecule type" value="Genomic_DNA"/>
</dbReference>
<protein>
    <submittedName>
        <fullName evidence="2">Uncharacterized protein</fullName>
    </submittedName>
</protein>
<reference evidence="2" key="2">
    <citation type="submission" date="2022-01" db="EMBL/GenBank/DDBJ databases">
        <authorList>
            <person name="Yamashiro T."/>
            <person name="Shiraishi A."/>
            <person name="Satake H."/>
            <person name="Nakayama K."/>
        </authorList>
    </citation>
    <scope>NUCLEOTIDE SEQUENCE</scope>
</reference>
<evidence type="ECO:0000313" key="2">
    <source>
        <dbReference type="EMBL" id="GJT55275.1"/>
    </source>
</evidence>
<keyword evidence="3" id="KW-1185">Reference proteome</keyword>